<dbReference type="Proteomes" id="UP000265703">
    <property type="component" value="Unassembled WGS sequence"/>
</dbReference>
<dbReference type="AlphaFoldDB" id="A0A397SPQ5"/>
<evidence type="ECO:0000313" key="1">
    <source>
        <dbReference type="EMBL" id="RIA84821.1"/>
    </source>
</evidence>
<dbReference type="EMBL" id="QKYT01000466">
    <property type="protein sequence ID" value="RIA84821.1"/>
    <property type="molecule type" value="Genomic_DNA"/>
</dbReference>
<evidence type="ECO:0000313" key="2">
    <source>
        <dbReference type="Proteomes" id="UP000265703"/>
    </source>
</evidence>
<gene>
    <name evidence="1" type="ORF">C1645_831704</name>
</gene>
<name>A0A397SPQ5_9GLOM</name>
<keyword evidence="2" id="KW-1185">Reference proteome</keyword>
<organism evidence="1 2">
    <name type="scientific">Glomus cerebriforme</name>
    <dbReference type="NCBI Taxonomy" id="658196"/>
    <lineage>
        <taxon>Eukaryota</taxon>
        <taxon>Fungi</taxon>
        <taxon>Fungi incertae sedis</taxon>
        <taxon>Mucoromycota</taxon>
        <taxon>Glomeromycotina</taxon>
        <taxon>Glomeromycetes</taxon>
        <taxon>Glomerales</taxon>
        <taxon>Glomeraceae</taxon>
        <taxon>Glomus</taxon>
    </lineage>
</organism>
<sequence length="389" mass="46998">MYMKCSNWYLEVKRILTNNDEESKLKGIYSDLGTFKKESNNREKSIKEKSEEQWEKLEKEFVKEDIEEMKKINGKMMEIDEIYGTLNNSKENNIVIKWSKRKKGKVEEIIEVEINDRNRERNLIIILIMIGLTARKNEKIVIESKEASEIFKIIEKMIQVKDKITHRKKWKIQNINYIERLTNITETNNLFWTLKEIENKGKSWVYKNMDNNRVKKDKIDINILEETISGMVVVEEEGGNEITSIKDSNERTCKVEAETWTHIWQCDKNETKIQDIIMEEIDVQIEELRKENFTINEPKWKNPKKTKEKIWNLRCDQVIEIERKRNLTRLDKRKIINNKQLSEEDKNKIMVDKYKRQIIVQQLMDRWTGKLIETDYRQRDIRIKRTFKI</sequence>
<comment type="caution">
    <text evidence="1">The sequence shown here is derived from an EMBL/GenBank/DDBJ whole genome shotgun (WGS) entry which is preliminary data.</text>
</comment>
<protein>
    <submittedName>
        <fullName evidence="1">Uncharacterized protein</fullName>
    </submittedName>
</protein>
<accession>A0A397SPQ5</accession>
<reference evidence="1 2" key="1">
    <citation type="submission" date="2018-06" db="EMBL/GenBank/DDBJ databases">
        <title>Comparative genomics reveals the genomic features of Rhizophagus irregularis, R. cerebriforme, R. diaphanum and Gigaspora rosea, and their symbiotic lifestyle signature.</title>
        <authorList>
            <person name="Morin E."/>
            <person name="San Clemente H."/>
            <person name="Chen E.C.H."/>
            <person name="De La Providencia I."/>
            <person name="Hainaut M."/>
            <person name="Kuo A."/>
            <person name="Kohler A."/>
            <person name="Murat C."/>
            <person name="Tang N."/>
            <person name="Roy S."/>
            <person name="Loubradou J."/>
            <person name="Henrissat B."/>
            <person name="Grigoriev I.V."/>
            <person name="Corradi N."/>
            <person name="Roux C."/>
            <person name="Martin F.M."/>
        </authorList>
    </citation>
    <scope>NUCLEOTIDE SEQUENCE [LARGE SCALE GENOMIC DNA]</scope>
    <source>
        <strain evidence="1 2">DAOM 227022</strain>
    </source>
</reference>
<proteinExistence type="predicted"/>
<dbReference type="OrthoDB" id="2443717at2759"/>